<keyword evidence="7 12" id="KW-0863">Zinc-finger</keyword>
<comment type="cofactor">
    <cofactor evidence="12 13 14">
        <name>Zn(2+)</name>
        <dbReference type="ChEBI" id="CHEBI:29105"/>
    </cofactor>
    <text evidence="12 13 14">Binds 1 zinc ion per monomer.</text>
</comment>
<dbReference type="Gene3D" id="3.90.980.10">
    <property type="entry name" value="DNA primase, catalytic core, N-terminal domain"/>
    <property type="match status" value="1"/>
</dbReference>
<dbReference type="InterPro" id="IPR050219">
    <property type="entry name" value="DnaG_primase"/>
</dbReference>
<dbReference type="GO" id="GO:0008270">
    <property type="term" value="F:zinc ion binding"/>
    <property type="evidence" value="ECO:0007669"/>
    <property type="project" value="UniProtKB-UniRule"/>
</dbReference>
<dbReference type="EC" id="2.7.7.101" evidence="12"/>
<keyword evidence="9" id="KW-0460">Magnesium</keyword>
<comment type="catalytic activity">
    <reaction evidence="12">
        <text>ssDNA + n NTP = ssDNA/pppN(pN)n-1 hybrid + (n-1) diphosphate.</text>
        <dbReference type="EC" id="2.7.7.101"/>
    </reaction>
</comment>
<dbReference type="InterPro" id="IPR006295">
    <property type="entry name" value="DNA_primase_DnaG"/>
</dbReference>
<evidence type="ECO:0000256" key="10">
    <source>
        <dbReference type="ARBA" id="ARBA00023125"/>
    </source>
</evidence>
<keyword evidence="6 12" id="KW-0479">Metal-binding</keyword>
<evidence type="ECO:0000256" key="4">
    <source>
        <dbReference type="ARBA" id="ARBA00022695"/>
    </source>
</evidence>
<dbReference type="InterPro" id="IPR034151">
    <property type="entry name" value="TOPRIM_DnaG_bac"/>
</dbReference>
<dbReference type="InterPro" id="IPR030846">
    <property type="entry name" value="DnaG_bac"/>
</dbReference>
<dbReference type="AlphaFoldDB" id="A0A9D1YSN8"/>
<dbReference type="PROSITE" id="PS50880">
    <property type="entry name" value="TOPRIM"/>
    <property type="match status" value="1"/>
</dbReference>
<keyword evidence="11 12" id="KW-0804">Transcription</keyword>
<evidence type="ECO:0000313" key="17">
    <source>
        <dbReference type="Proteomes" id="UP000824007"/>
    </source>
</evidence>
<dbReference type="SMART" id="SM00400">
    <property type="entry name" value="ZnF_CHCC"/>
    <property type="match status" value="1"/>
</dbReference>
<dbReference type="InterPro" id="IPR019475">
    <property type="entry name" value="DNA_primase_DnaB-bd"/>
</dbReference>
<evidence type="ECO:0000256" key="3">
    <source>
        <dbReference type="ARBA" id="ARBA00022679"/>
    </source>
</evidence>
<feature type="zinc finger region" description="CHC2-type" evidence="12 14">
    <location>
        <begin position="38"/>
        <end position="62"/>
    </location>
</feature>
<keyword evidence="8 12" id="KW-0862">Zinc</keyword>
<comment type="function">
    <text evidence="12 13">RNA polymerase that catalyzes the synthesis of short RNA molecules used as primers for DNA polymerase during DNA replication.</text>
</comment>
<evidence type="ECO:0000313" key="16">
    <source>
        <dbReference type="EMBL" id="HIY61668.1"/>
    </source>
</evidence>
<accession>A0A9D1YSN8</accession>
<dbReference type="Pfam" id="PF08275">
    <property type="entry name" value="DNAG_N"/>
    <property type="match status" value="1"/>
</dbReference>
<dbReference type="InterPro" id="IPR016136">
    <property type="entry name" value="DNA_helicase_N/primase_C"/>
</dbReference>
<dbReference type="PANTHER" id="PTHR30313:SF2">
    <property type="entry name" value="DNA PRIMASE"/>
    <property type="match status" value="1"/>
</dbReference>
<dbReference type="InterPro" id="IPR013264">
    <property type="entry name" value="DNAG_N"/>
</dbReference>
<protein>
    <recommendedName>
        <fullName evidence="12 13">DNA primase</fullName>
        <ecNumber evidence="12">2.7.7.101</ecNumber>
    </recommendedName>
</protein>
<keyword evidence="2 12" id="KW-0639">Primosome</keyword>
<dbReference type="HAMAP" id="MF_00974">
    <property type="entry name" value="DNA_primase_DnaG"/>
    <property type="match status" value="1"/>
</dbReference>
<proteinExistence type="inferred from homology"/>
<keyword evidence="5 12" id="KW-0235">DNA replication</keyword>
<dbReference type="Proteomes" id="UP000824007">
    <property type="component" value="Unassembled WGS sequence"/>
</dbReference>
<evidence type="ECO:0000256" key="11">
    <source>
        <dbReference type="ARBA" id="ARBA00023163"/>
    </source>
</evidence>
<dbReference type="EMBL" id="DXDD01000166">
    <property type="protein sequence ID" value="HIY61668.1"/>
    <property type="molecule type" value="Genomic_DNA"/>
</dbReference>
<dbReference type="SMART" id="SM00493">
    <property type="entry name" value="TOPRIM"/>
    <property type="match status" value="1"/>
</dbReference>
<dbReference type="InterPro" id="IPR002694">
    <property type="entry name" value="Znf_CHC2"/>
</dbReference>
<dbReference type="Pfam" id="PF01807">
    <property type="entry name" value="Zn_ribbon_DnaG"/>
    <property type="match status" value="1"/>
</dbReference>
<dbReference type="NCBIfam" id="TIGR01391">
    <property type="entry name" value="dnaG"/>
    <property type="match status" value="1"/>
</dbReference>
<comment type="caution">
    <text evidence="16">The sequence shown here is derived from an EMBL/GenBank/DDBJ whole genome shotgun (WGS) entry which is preliminary data.</text>
</comment>
<evidence type="ECO:0000256" key="6">
    <source>
        <dbReference type="ARBA" id="ARBA00022723"/>
    </source>
</evidence>
<evidence type="ECO:0000256" key="8">
    <source>
        <dbReference type="ARBA" id="ARBA00022833"/>
    </source>
</evidence>
<dbReference type="InterPro" id="IPR006171">
    <property type="entry name" value="TOPRIM_dom"/>
</dbReference>
<evidence type="ECO:0000256" key="14">
    <source>
        <dbReference type="PIRSR" id="PIRSR002811-1"/>
    </source>
</evidence>
<dbReference type="SUPFAM" id="SSF57783">
    <property type="entry name" value="Zinc beta-ribbon"/>
    <property type="match status" value="1"/>
</dbReference>
<dbReference type="Gene3D" id="1.10.860.10">
    <property type="entry name" value="DNAb Helicase, Chain A"/>
    <property type="match status" value="1"/>
</dbReference>
<reference evidence="16" key="2">
    <citation type="submission" date="2021-04" db="EMBL/GenBank/DDBJ databases">
        <authorList>
            <person name="Gilroy R."/>
        </authorList>
    </citation>
    <scope>NUCLEOTIDE SEQUENCE</scope>
    <source>
        <strain evidence="16">ChiSxjej3B15-24422</strain>
    </source>
</reference>
<dbReference type="FunFam" id="3.90.980.10:FF:000001">
    <property type="entry name" value="DNA primase"/>
    <property type="match status" value="1"/>
</dbReference>
<keyword evidence="10 12" id="KW-0238">DNA-binding</keyword>
<comment type="domain">
    <text evidence="12">Contains an N-terminal zinc-binding domain, a central core domain that contains the primase activity, and a C-terminal DnaB-binding domain.</text>
</comment>
<evidence type="ECO:0000256" key="7">
    <source>
        <dbReference type="ARBA" id="ARBA00022771"/>
    </source>
</evidence>
<dbReference type="InterPro" id="IPR037068">
    <property type="entry name" value="DNA_primase_core_N_sf"/>
</dbReference>
<dbReference type="CDD" id="cd03364">
    <property type="entry name" value="TOPRIM_DnaG_primases"/>
    <property type="match status" value="1"/>
</dbReference>
<dbReference type="GO" id="GO:0000428">
    <property type="term" value="C:DNA-directed RNA polymerase complex"/>
    <property type="evidence" value="ECO:0007669"/>
    <property type="project" value="UniProtKB-KW"/>
</dbReference>
<gene>
    <name evidence="12 16" type="primary">dnaG</name>
    <name evidence="16" type="ORF">H9831_13495</name>
</gene>
<dbReference type="SUPFAM" id="SSF56731">
    <property type="entry name" value="DNA primase core"/>
    <property type="match status" value="1"/>
</dbReference>
<dbReference type="Pfam" id="PF10410">
    <property type="entry name" value="DnaB_bind"/>
    <property type="match status" value="1"/>
</dbReference>
<evidence type="ECO:0000256" key="5">
    <source>
        <dbReference type="ARBA" id="ARBA00022705"/>
    </source>
</evidence>
<feature type="domain" description="Toprim" evidence="15">
    <location>
        <begin position="255"/>
        <end position="336"/>
    </location>
</feature>
<dbReference type="PANTHER" id="PTHR30313">
    <property type="entry name" value="DNA PRIMASE"/>
    <property type="match status" value="1"/>
</dbReference>
<evidence type="ECO:0000256" key="2">
    <source>
        <dbReference type="ARBA" id="ARBA00022515"/>
    </source>
</evidence>
<dbReference type="Gene3D" id="3.40.1360.10">
    <property type="match status" value="1"/>
</dbReference>
<evidence type="ECO:0000256" key="9">
    <source>
        <dbReference type="ARBA" id="ARBA00022842"/>
    </source>
</evidence>
<comment type="subunit">
    <text evidence="12">Monomer. Interacts with DnaB.</text>
</comment>
<evidence type="ECO:0000259" key="15">
    <source>
        <dbReference type="PROSITE" id="PS50880"/>
    </source>
</evidence>
<name>A0A9D1YSN8_9FIRM</name>
<dbReference type="GO" id="GO:0003677">
    <property type="term" value="F:DNA binding"/>
    <property type="evidence" value="ECO:0007669"/>
    <property type="project" value="UniProtKB-KW"/>
</dbReference>
<keyword evidence="3 12" id="KW-0808">Transferase</keyword>
<evidence type="ECO:0000256" key="1">
    <source>
        <dbReference type="ARBA" id="ARBA00022478"/>
    </source>
</evidence>
<keyword evidence="1 12" id="KW-0240">DNA-directed RNA polymerase</keyword>
<dbReference type="Gene3D" id="3.90.580.10">
    <property type="entry name" value="Zinc finger, CHC2-type domain"/>
    <property type="match status" value="1"/>
</dbReference>
<dbReference type="FunFam" id="3.90.580.10:FF:000001">
    <property type="entry name" value="DNA primase"/>
    <property type="match status" value="1"/>
</dbReference>
<dbReference type="InterPro" id="IPR036977">
    <property type="entry name" value="DNA_primase_Znf_CHC2"/>
</dbReference>
<comment type="similarity">
    <text evidence="12 13">Belongs to the DnaG primase family.</text>
</comment>
<dbReference type="GO" id="GO:0005737">
    <property type="term" value="C:cytoplasm"/>
    <property type="evidence" value="ECO:0007669"/>
    <property type="project" value="TreeGrafter"/>
</dbReference>
<dbReference type="GO" id="GO:0003899">
    <property type="term" value="F:DNA-directed RNA polymerase activity"/>
    <property type="evidence" value="ECO:0007669"/>
    <property type="project" value="UniProtKB-UniRule"/>
</dbReference>
<evidence type="ECO:0000256" key="12">
    <source>
        <dbReference type="HAMAP-Rule" id="MF_00974"/>
    </source>
</evidence>
<reference evidence="16" key="1">
    <citation type="journal article" date="2021" name="PeerJ">
        <title>Extensive microbial diversity within the chicken gut microbiome revealed by metagenomics and culture.</title>
        <authorList>
            <person name="Gilroy R."/>
            <person name="Ravi A."/>
            <person name="Getino M."/>
            <person name="Pursley I."/>
            <person name="Horton D.L."/>
            <person name="Alikhan N.F."/>
            <person name="Baker D."/>
            <person name="Gharbi K."/>
            <person name="Hall N."/>
            <person name="Watson M."/>
            <person name="Adriaenssens E.M."/>
            <person name="Foster-Nyarko E."/>
            <person name="Jarju S."/>
            <person name="Secka A."/>
            <person name="Antonio M."/>
            <person name="Oren A."/>
            <person name="Chaudhuri R.R."/>
            <person name="La Ragione R."/>
            <person name="Hildebrand F."/>
            <person name="Pallen M.J."/>
        </authorList>
    </citation>
    <scope>NUCLEOTIDE SEQUENCE</scope>
    <source>
        <strain evidence="16">ChiSxjej3B15-24422</strain>
    </source>
</reference>
<sequence length="589" mass="66838">MYYPDEVIEEVRSRNDIVDVISGYVRLQKKGANYFGLCPFHNEKSPSFSVSRSKQMYYCFGCGAGGNVFTFLMEYENDTFPEAVKALADRAGIRLPEADASEEEKREQSRRSRLLAVNKEAAKYFYFQLRARQGEQGLSYLRGRKLTDETIHRFGLGFANKTPDDLIRYLKSRGFPEELIREAGLANTDEKHGMYDKFWNRVMFPIEDINHRVIGFGGRVMGDGKPKYLNSPETPIFDKSRNLYGLNFARSSRKGNIILCEGYMDVIAMHQAGFDQAVASLGTAFTPGQAGLLKRYTKEVLLSYDSDGAGVKAALRAIGILKEAGLSGRVISLEPYKDPDEFIKNRGAEAFQERIDNAENSFLFEIRMLEREYDLNDPEKKTEFYRAAAKKLCEFPEELERENYLQAVAEKYHIGRDSLRKLVTATAAAGYARPAEKPRSGIQKKNAPEDNVKKTQRMLLTWLAEEPQIYPRIAAFLSPEDFTEEIYRRAAEKLFENLSRGEVNAASIISMFPEENEQREAAAIFNTSLPEPGTKKEKEKALHDILVSVKRISYEYNSGRLGSDIEALNRVIAGKKALEELSKTHISLD</sequence>
<dbReference type="PIRSF" id="PIRSF002811">
    <property type="entry name" value="DnaG"/>
    <property type="match status" value="1"/>
</dbReference>
<dbReference type="Pfam" id="PF13155">
    <property type="entry name" value="Toprim_2"/>
    <property type="match status" value="1"/>
</dbReference>
<keyword evidence="4 12" id="KW-0548">Nucleotidyltransferase</keyword>
<dbReference type="GO" id="GO:0006269">
    <property type="term" value="P:DNA replication, synthesis of primer"/>
    <property type="evidence" value="ECO:0007669"/>
    <property type="project" value="UniProtKB-UniRule"/>
</dbReference>
<evidence type="ECO:0000256" key="13">
    <source>
        <dbReference type="PIRNR" id="PIRNR002811"/>
    </source>
</evidence>
<organism evidence="16 17">
    <name type="scientific">Candidatus Eisenbergiella pullistercoris</name>
    <dbReference type="NCBI Taxonomy" id="2838555"/>
    <lineage>
        <taxon>Bacteria</taxon>
        <taxon>Bacillati</taxon>
        <taxon>Bacillota</taxon>
        <taxon>Clostridia</taxon>
        <taxon>Lachnospirales</taxon>
        <taxon>Lachnospiraceae</taxon>
        <taxon>Eisenbergiella</taxon>
    </lineage>
</organism>
<dbReference type="GO" id="GO:1990077">
    <property type="term" value="C:primosome complex"/>
    <property type="evidence" value="ECO:0007669"/>
    <property type="project" value="UniProtKB-KW"/>
</dbReference>